<name>A0A934JZV1_9BACT</name>
<proteinExistence type="predicted"/>
<accession>A0A934JZV1</accession>
<dbReference type="InterPro" id="IPR029058">
    <property type="entry name" value="AB_hydrolase_fold"/>
</dbReference>
<evidence type="ECO:0000313" key="1">
    <source>
        <dbReference type="EMBL" id="MBJ7598946.1"/>
    </source>
</evidence>
<keyword evidence="2" id="KW-1185">Reference proteome</keyword>
<evidence type="ECO:0008006" key="3">
    <source>
        <dbReference type="Google" id="ProtNLM"/>
    </source>
</evidence>
<comment type="caution">
    <text evidence="1">The sequence shown here is derived from an EMBL/GenBank/DDBJ whole genome shotgun (WGS) entry which is preliminary data.</text>
</comment>
<organism evidence="1 2">
    <name type="scientific">Candidatus Nephthysia bennettiae</name>
    <dbReference type="NCBI Taxonomy" id="3127016"/>
    <lineage>
        <taxon>Bacteria</taxon>
        <taxon>Bacillati</taxon>
        <taxon>Candidatus Dormiibacterota</taxon>
        <taxon>Candidatus Dormibacteria</taxon>
        <taxon>Candidatus Dormibacterales</taxon>
        <taxon>Candidatus Dormibacteraceae</taxon>
        <taxon>Candidatus Nephthysia</taxon>
    </lineage>
</organism>
<dbReference type="RefSeq" id="WP_338202210.1">
    <property type="nucleotide sequence ID" value="NZ_JAEKNR010000136.1"/>
</dbReference>
<reference evidence="1" key="1">
    <citation type="submission" date="2020-10" db="EMBL/GenBank/DDBJ databases">
        <title>Ca. Dormibacterota MAGs.</title>
        <authorList>
            <person name="Montgomery K."/>
        </authorList>
    </citation>
    <scope>NUCLEOTIDE SEQUENCE [LARGE SCALE GENOMIC DNA]</scope>
    <source>
        <strain evidence="1">SC8812_S17_10</strain>
    </source>
</reference>
<protein>
    <recommendedName>
        <fullName evidence="3">Alpha/beta hydrolase</fullName>
    </recommendedName>
</protein>
<dbReference type="Gene3D" id="3.40.50.1820">
    <property type="entry name" value="alpha/beta hydrolase"/>
    <property type="match status" value="1"/>
</dbReference>
<dbReference type="Proteomes" id="UP000612893">
    <property type="component" value="Unassembled WGS sequence"/>
</dbReference>
<sequence>MAAPALPPSPERPARYTGRGMPPLRYTGRWHPQPPVWLEGRGALEYVRLLRDPVYGGVGVARGEGQPVLLVPGFMAGDSSLSVLRNWLLRTGYHAEMAGLVFNVRYSELVARMIGLRLRAMHGSLGRKVTILGHSRGGILAKVIADREPGAVRRVITLGSPLGDPYDIHPLTMAGARVAHALNVLRYARGSGMERGFLSQLEAPARVPLVSIYSRTDGIVHWEACLRGDAECIEVTGSHLGLGVNVHVYQLLAGLLAPGPRRRRQPPS</sequence>
<dbReference type="SUPFAM" id="SSF53474">
    <property type="entry name" value="alpha/beta-Hydrolases"/>
    <property type="match status" value="1"/>
</dbReference>
<dbReference type="AlphaFoldDB" id="A0A934JZV1"/>
<evidence type="ECO:0000313" key="2">
    <source>
        <dbReference type="Proteomes" id="UP000612893"/>
    </source>
</evidence>
<gene>
    <name evidence="1" type="ORF">JF922_12795</name>
</gene>
<dbReference type="EMBL" id="JAEKNR010000136">
    <property type="protein sequence ID" value="MBJ7598946.1"/>
    <property type="molecule type" value="Genomic_DNA"/>
</dbReference>